<protein>
    <submittedName>
        <fullName evidence="6">Uncharacterized protein</fullName>
    </submittedName>
</protein>
<evidence type="ECO:0000313" key="6">
    <source>
        <dbReference type="EMBL" id="ALV05916.1"/>
    </source>
</evidence>
<dbReference type="PANTHER" id="PTHR42988:SF2">
    <property type="entry name" value="CYCLIC NUCLEOTIDE PHOSPHODIESTERASE CBUA0032-RELATED"/>
    <property type="match status" value="1"/>
</dbReference>
<keyword evidence="7" id="KW-1185">Reference proteome</keyword>
<reference evidence="6 7" key="1">
    <citation type="submission" date="2015-12" db="EMBL/GenBank/DDBJ databases">
        <title>Complete genome of Roseateles depolymerans KCTC 42856.</title>
        <authorList>
            <person name="Kim K.M."/>
        </authorList>
    </citation>
    <scope>NUCLEOTIDE SEQUENCE [LARGE SCALE GENOMIC DNA]</scope>
    <source>
        <strain evidence="6 7">KCTC 42856</strain>
    </source>
</reference>
<dbReference type="InterPro" id="IPR050884">
    <property type="entry name" value="CNP_phosphodiesterase-III"/>
</dbReference>
<comment type="similarity">
    <text evidence="4">Belongs to the cyclic nucleotide phosphodiesterase class-III family.</text>
</comment>
<feature type="compositionally biased region" description="Low complexity" evidence="5">
    <location>
        <begin position="43"/>
        <end position="58"/>
    </location>
</feature>
<dbReference type="Gene3D" id="3.60.21.10">
    <property type="match status" value="1"/>
</dbReference>
<dbReference type="SUPFAM" id="SSF56300">
    <property type="entry name" value="Metallo-dependent phosphatases"/>
    <property type="match status" value="1"/>
</dbReference>
<accession>A0A0U3MEI4</accession>
<dbReference type="GO" id="GO:0046872">
    <property type="term" value="F:metal ion binding"/>
    <property type="evidence" value="ECO:0007669"/>
    <property type="project" value="UniProtKB-KW"/>
</dbReference>
<dbReference type="GO" id="GO:0016787">
    <property type="term" value="F:hydrolase activity"/>
    <property type="evidence" value="ECO:0007669"/>
    <property type="project" value="UniProtKB-KW"/>
</dbReference>
<keyword evidence="2" id="KW-0378">Hydrolase</keyword>
<evidence type="ECO:0000256" key="1">
    <source>
        <dbReference type="ARBA" id="ARBA00022723"/>
    </source>
</evidence>
<evidence type="ECO:0000313" key="7">
    <source>
        <dbReference type="Proteomes" id="UP000060699"/>
    </source>
</evidence>
<keyword evidence="1" id="KW-0479">Metal-binding</keyword>
<sequence>MAQDQGVTERQDGQAPVQARTRPSEVTAGGSDGLRWVAGLTGGPAADPGWAAPRPGDAQGPGDDSADAEAPRSSSAARPFRIFHLSDVHFGNHFDESVWNYVGELARRERPDLVVCTGDLVDHGGLFMLAAARQEFEAFIGHLTALNVSEGSSRQVQLRCVPGNHDCGPWGNLKFRPFSTNFGAVFGPGAFELPAGMPSYMAYRRSSWPVRCLTRLRMTPALYARKWWTSAKRFLARQESGYRIELLRSDDPQEVVLVYLDSNDSMRLATGNVNAREVTKLKALMLNLREAQGARPFVPRIALLHHHPLPIPEASIAEGLTSFEPFLVLRNAGLVLKELNKCDVDLILHGHKHYAAFGRLGYSIDHHTEGEIAVLAAGSGGVTHSESGRNSVNLIDILETGRMSFRSIHFGAGGGAPVHEIARGKKEIHGIEMHKARVHRRAAERQGQWIDTVRHAVGVDATGVAVVQQDVSQHWFERPLPTQVVPVVCSVSLGRISHNTIELSEISKSAGYQWVNRPQGPVQRVRAGIHVGRRLTGPALDYGYRYKCFNTYAITRWETIAACERESLQRARVPAGQARRPRVRLAELEVTSYVVRAPLRQLVFRVQLPGGQYPLKPFVQVMRWSTYPATPLDEHLQFHEHGTEGEWVNDAELTAHESGHLSQIGEDVWELRVSYPMVGHRYDVRWRVEPFRPAVPLQDTTRIRGRTLAMRSTLLSRETMAAYEGPLRAWESEFRDVLNSIGSAGRELDDVEIAMFTYDESRHDLVQTLVLAPGKDEVVPQHPLVVPLGEGVIGAAFKRSLPVMYVDPQLSGSPHEAAYLYSEDSPGHFGAALPATRWKYVLAFPLSSYSAGVTPDWGPHTTVGVLTLSSERLDSGLVELVGPMSWLADGALAEGFLTDDAVQEAGQPLESGSDLENGEFADGSDAPTPRRRDLGKVLWVCAHLLVDYLPESPETSTSTAARDWPNAP</sequence>
<evidence type="ECO:0000256" key="4">
    <source>
        <dbReference type="ARBA" id="ARBA00025742"/>
    </source>
</evidence>
<evidence type="ECO:0000256" key="3">
    <source>
        <dbReference type="ARBA" id="ARBA00023004"/>
    </source>
</evidence>
<proteinExistence type="inferred from homology"/>
<gene>
    <name evidence="6" type="ORF">RD2015_1427</name>
</gene>
<evidence type="ECO:0000256" key="5">
    <source>
        <dbReference type="SAM" id="MobiDB-lite"/>
    </source>
</evidence>
<dbReference type="Proteomes" id="UP000060699">
    <property type="component" value="Chromosome"/>
</dbReference>
<keyword evidence="3" id="KW-0408">Iron</keyword>
<dbReference type="Pfam" id="PF00149">
    <property type="entry name" value="Metallophos"/>
    <property type="match status" value="1"/>
</dbReference>
<organism evidence="6 7">
    <name type="scientific">Roseateles depolymerans</name>
    <dbReference type="NCBI Taxonomy" id="76731"/>
    <lineage>
        <taxon>Bacteria</taxon>
        <taxon>Pseudomonadati</taxon>
        <taxon>Pseudomonadota</taxon>
        <taxon>Betaproteobacteria</taxon>
        <taxon>Burkholderiales</taxon>
        <taxon>Sphaerotilaceae</taxon>
        <taxon>Roseateles</taxon>
    </lineage>
</organism>
<feature type="region of interest" description="Disordered" evidence="5">
    <location>
        <begin position="906"/>
        <end position="928"/>
    </location>
</feature>
<evidence type="ECO:0000256" key="2">
    <source>
        <dbReference type="ARBA" id="ARBA00022801"/>
    </source>
</evidence>
<dbReference type="InterPro" id="IPR004843">
    <property type="entry name" value="Calcineurin-like_PHP"/>
</dbReference>
<dbReference type="RefSeq" id="WP_058934288.1">
    <property type="nucleotide sequence ID" value="NZ_CP013729.1"/>
</dbReference>
<dbReference type="AlphaFoldDB" id="A0A0U3MEI4"/>
<dbReference type="KEGG" id="rdp:RD2015_1427"/>
<feature type="region of interest" description="Disordered" evidence="5">
    <location>
        <begin position="1"/>
        <end position="73"/>
    </location>
</feature>
<dbReference type="PANTHER" id="PTHR42988">
    <property type="entry name" value="PHOSPHOHYDROLASE"/>
    <property type="match status" value="1"/>
</dbReference>
<dbReference type="STRING" id="76731.RD2015_1427"/>
<dbReference type="EMBL" id="CP013729">
    <property type="protein sequence ID" value="ALV05916.1"/>
    <property type="molecule type" value="Genomic_DNA"/>
</dbReference>
<dbReference type="OrthoDB" id="9784378at2"/>
<dbReference type="InterPro" id="IPR029052">
    <property type="entry name" value="Metallo-depent_PP-like"/>
</dbReference>
<name>A0A0U3MEI4_9BURK</name>